<keyword evidence="1" id="KW-1133">Transmembrane helix</keyword>
<organism evidence="2 3">
    <name type="scientific">Ampelomyces quisqualis</name>
    <name type="common">Powdery mildew agent</name>
    <dbReference type="NCBI Taxonomy" id="50730"/>
    <lineage>
        <taxon>Eukaryota</taxon>
        <taxon>Fungi</taxon>
        <taxon>Dikarya</taxon>
        <taxon>Ascomycota</taxon>
        <taxon>Pezizomycotina</taxon>
        <taxon>Dothideomycetes</taxon>
        <taxon>Pleosporomycetidae</taxon>
        <taxon>Pleosporales</taxon>
        <taxon>Pleosporineae</taxon>
        <taxon>Phaeosphaeriaceae</taxon>
        <taxon>Ampelomyces</taxon>
    </lineage>
</organism>
<name>A0A6A5R0T8_AMPQU</name>
<evidence type="ECO:0000313" key="3">
    <source>
        <dbReference type="Proteomes" id="UP000800096"/>
    </source>
</evidence>
<evidence type="ECO:0000313" key="2">
    <source>
        <dbReference type="EMBL" id="KAF1920446.1"/>
    </source>
</evidence>
<reference evidence="2" key="1">
    <citation type="journal article" date="2020" name="Stud. Mycol.">
        <title>101 Dothideomycetes genomes: a test case for predicting lifestyles and emergence of pathogens.</title>
        <authorList>
            <person name="Haridas S."/>
            <person name="Albert R."/>
            <person name="Binder M."/>
            <person name="Bloem J."/>
            <person name="Labutti K."/>
            <person name="Salamov A."/>
            <person name="Andreopoulos B."/>
            <person name="Baker S."/>
            <person name="Barry K."/>
            <person name="Bills G."/>
            <person name="Bluhm B."/>
            <person name="Cannon C."/>
            <person name="Castanera R."/>
            <person name="Culley D."/>
            <person name="Daum C."/>
            <person name="Ezra D."/>
            <person name="Gonzalez J."/>
            <person name="Henrissat B."/>
            <person name="Kuo A."/>
            <person name="Liang C."/>
            <person name="Lipzen A."/>
            <person name="Lutzoni F."/>
            <person name="Magnuson J."/>
            <person name="Mondo S."/>
            <person name="Nolan M."/>
            <person name="Ohm R."/>
            <person name="Pangilinan J."/>
            <person name="Park H.-J."/>
            <person name="Ramirez L."/>
            <person name="Alfaro M."/>
            <person name="Sun H."/>
            <person name="Tritt A."/>
            <person name="Yoshinaga Y."/>
            <person name="Zwiers L.-H."/>
            <person name="Turgeon B."/>
            <person name="Goodwin S."/>
            <person name="Spatafora J."/>
            <person name="Crous P."/>
            <person name="Grigoriev I."/>
        </authorList>
    </citation>
    <scope>NUCLEOTIDE SEQUENCE</scope>
    <source>
        <strain evidence="2">HMLAC05119</strain>
    </source>
</reference>
<dbReference type="Proteomes" id="UP000800096">
    <property type="component" value="Unassembled WGS sequence"/>
</dbReference>
<proteinExistence type="predicted"/>
<accession>A0A6A5R0T8</accession>
<keyword evidence="3" id="KW-1185">Reference proteome</keyword>
<dbReference type="AlphaFoldDB" id="A0A6A5R0T8"/>
<keyword evidence="1" id="KW-0812">Transmembrane</keyword>
<feature type="non-terminal residue" evidence="2">
    <location>
        <position position="68"/>
    </location>
</feature>
<sequence>MSSRPTLRSASRERVELETVCMCLLSCMLHAYGTWIGMLVNIRGGGVMGDCVRELSHNGAIFHLPCHS</sequence>
<gene>
    <name evidence="2" type="ORF">BDU57DRAFT_508774</name>
</gene>
<feature type="transmembrane region" description="Helical" evidence="1">
    <location>
        <begin position="20"/>
        <end position="40"/>
    </location>
</feature>
<dbReference type="EMBL" id="ML979132">
    <property type="protein sequence ID" value="KAF1920446.1"/>
    <property type="molecule type" value="Genomic_DNA"/>
</dbReference>
<protein>
    <submittedName>
        <fullName evidence="2">Uncharacterized protein</fullName>
    </submittedName>
</protein>
<keyword evidence="1" id="KW-0472">Membrane</keyword>
<evidence type="ECO:0000256" key="1">
    <source>
        <dbReference type="SAM" id="Phobius"/>
    </source>
</evidence>